<dbReference type="AlphaFoldDB" id="A0AAD7UIM7"/>
<evidence type="ECO:0000313" key="8">
    <source>
        <dbReference type="Proteomes" id="UP001230188"/>
    </source>
</evidence>
<evidence type="ECO:0000259" key="6">
    <source>
        <dbReference type="Pfam" id="PF01694"/>
    </source>
</evidence>
<dbReference type="InterPro" id="IPR022764">
    <property type="entry name" value="Peptidase_S54_rhomboid_dom"/>
</dbReference>
<feature type="domain" description="Peptidase S54 rhomboid" evidence="6">
    <location>
        <begin position="64"/>
        <end position="202"/>
    </location>
</feature>
<dbReference type="Gene3D" id="1.20.1540.10">
    <property type="entry name" value="Rhomboid-like"/>
    <property type="match status" value="1"/>
</dbReference>
<protein>
    <recommendedName>
        <fullName evidence="6">Peptidase S54 rhomboid domain-containing protein</fullName>
    </recommendedName>
</protein>
<dbReference type="EMBL" id="JAQMWT010000224">
    <property type="protein sequence ID" value="KAJ8607284.1"/>
    <property type="molecule type" value="Genomic_DNA"/>
</dbReference>
<keyword evidence="3 5" id="KW-1133">Transmembrane helix</keyword>
<keyword evidence="4 5" id="KW-0472">Membrane</keyword>
<proteinExistence type="predicted"/>
<dbReference type="Pfam" id="PF01694">
    <property type="entry name" value="Rhomboid"/>
    <property type="match status" value="1"/>
</dbReference>
<comment type="caution">
    <text evidence="7">The sequence shown here is derived from an EMBL/GenBank/DDBJ whole genome shotgun (WGS) entry which is preliminary data.</text>
</comment>
<evidence type="ECO:0000256" key="1">
    <source>
        <dbReference type="ARBA" id="ARBA00004141"/>
    </source>
</evidence>
<gene>
    <name evidence="7" type="ORF">CTAYLR_009526</name>
</gene>
<dbReference type="SUPFAM" id="SSF144091">
    <property type="entry name" value="Rhomboid-like"/>
    <property type="match status" value="1"/>
</dbReference>
<feature type="transmembrane region" description="Helical" evidence="5">
    <location>
        <begin position="129"/>
        <end position="149"/>
    </location>
</feature>
<dbReference type="PANTHER" id="PTHR43066:SF5">
    <property type="entry name" value="RHOMBOID-LIKE PROTEIN 11, CHLOROPLASTIC-RELATED"/>
    <property type="match status" value="1"/>
</dbReference>
<evidence type="ECO:0000256" key="2">
    <source>
        <dbReference type="ARBA" id="ARBA00022692"/>
    </source>
</evidence>
<dbReference type="GO" id="GO:0016020">
    <property type="term" value="C:membrane"/>
    <property type="evidence" value="ECO:0007669"/>
    <property type="project" value="UniProtKB-SubCell"/>
</dbReference>
<dbReference type="InterPro" id="IPR035952">
    <property type="entry name" value="Rhomboid-like_sf"/>
</dbReference>
<reference evidence="7" key="1">
    <citation type="submission" date="2023-01" db="EMBL/GenBank/DDBJ databases">
        <title>Metagenome sequencing of chrysophaentin producing Chrysophaeum taylorii.</title>
        <authorList>
            <person name="Davison J."/>
            <person name="Bewley C."/>
        </authorList>
    </citation>
    <scope>NUCLEOTIDE SEQUENCE</scope>
    <source>
        <strain evidence="7">NIES-1699</strain>
    </source>
</reference>
<organism evidence="7 8">
    <name type="scientific">Chrysophaeum taylorii</name>
    <dbReference type="NCBI Taxonomy" id="2483200"/>
    <lineage>
        <taxon>Eukaryota</taxon>
        <taxon>Sar</taxon>
        <taxon>Stramenopiles</taxon>
        <taxon>Ochrophyta</taxon>
        <taxon>Pelagophyceae</taxon>
        <taxon>Pelagomonadales</taxon>
        <taxon>Pelagomonadaceae</taxon>
        <taxon>Chrysophaeum</taxon>
    </lineage>
</organism>
<evidence type="ECO:0000313" key="7">
    <source>
        <dbReference type="EMBL" id="KAJ8607284.1"/>
    </source>
</evidence>
<evidence type="ECO:0000256" key="5">
    <source>
        <dbReference type="SAM" id="Phobius"/>
    </source>
</evidence>
<accession>A0AAD7UIM7</accession>
<evidence type="ECO:0000256" key="3">
    <source>
        <dbReference type="ARBA" id="ARBA00022989"/>
    </source>
</evidence>
<evidence type="ECO:0000256" key="4">
    <source>
        <dbReference type="ARBA" id="ARBA00023136"/>
    </source>
</evidence>
<keyword evidence="2 5" id="KW-0812">Transmembrane</keyword>
<feature type="transmembrane region" description="Helical" evidence="5">
    <location>
        <begin position="186"/>
        <end position="205"/>
    </location>
</feature>
<name>A0AAD7UIM7_9STRA</name>
<dbReference type="Proteomes" id="UP001230188">
    <property type="component" value="Unassembled WGS sequence"/>
</dbReference>
<dbReference type="PANTHER" id="PTHR43066">
    <property type="entry name" value="RHOMBOID-RELATED PROTEIN"/>
    <property type="match status" value="1"/>
</dbReference>
<feature type="transmembrane region" description="Helical" evidence="5">
    <location>
        <begin position="102"/>
        <end position="122"/>
    </location>
</feature>
<keyword evidence="8" id="KW-1185">Reference proteome</keyword>
<sequence>MFLVSVIGTTLALQSPVSPTRLPAKPPKQSTAVYGLLAANFGIFMADKVTPLHSLYLNHAAFRAYQPLTACFCHSTRSHLSGNLFLLLLFGRSVEDDWGPNGLLVAYAFCGILANLASLAILPRATISLGASGSVYGLFAVSVLSVRSLEWRKVTELLVLGDFVVSRVLSEMKTAAMGGIPGVNHVAHIAGAAAGAFLVLLLRIIDRSSRNID</sequence>
<dbReference type="GO" id="GO:0004252">
    <property type="term" value="F:serine-type endopeptidase activity"/>
    <property type="evidence" value="ECO:0007669"/>
    <property type="project" value="InterPro"/>
</dbReference>
<comment type="subcellular location">
    <subcellularLocation>
        <location evidence="1">Membrane</location>
        <topology evidence="1">Multi-pass membrane protein</topology>
    </subcellularLocation>
</comment>